<evidence type="ECO:0000256" key="3">
    <source>
        <dbReference type="SAM" id="SignalP"/>
    </source>
</evidence>
<keyword evidence="3" id="KW-0732">Signal</keyword>
<proteinExistence type="predicted"/>
<evidence type="ECO:0000313" key="5">
    <source>
        <dbReference type="Proteomes" id="UP001153365"/>
    </source>
</evidence>
<keyword evidence="2" id="KW-0812">Transmembrane</keyword>
<feature type="region of interest" description="Disordered" evidence="1">
    <location>
        <begin position="35"/>
        <end position="64"/>
    </location>
</feature>
<name>A0AAV0ATB5_PHAPC</name>
<dbReference type="Proteomes" id="UP001153365">
    <property type="component" value="Unassembled WGS sequence"/>
</dbReference>
<evidence type="ECO:0000313" key="4">
    <source>
        <dbReference type="EMBL" id="CAH7671214.1"/>
    </source>
</evidence>
<protein>
    <submittedName>
        <fullName evidence="4">Uncharacterized protein</fullName>
    </submittedName>
</protein>
<comment type="caution">
    <text evidence="4">The sequence shown here is derived from an EMBL/GenBank/DDBJ whole genome shotgun (WGS) entry which is preliminary data.</text>
</comment>
<evidence type="ECO:0000256" key="1">
    <source>
        <dbReference type="SAM" id="MobiDB-lite"/>
    </source>
</evidence>
<keyword evidence="5" id="KW-1185">Reference proteome</keyword>
<organism evidence="4 5">
    <name type="scientific">Phakopsora pachyrhizi</name>
    <name type="common">Asian soybean rust disease fungus</name>
    <dbReference type="NCBI Taxonomy" id="170000"/>
    <lineage>
        <taxon>Eukaryota</taxon>
        <taxon>Fungi</taxon>
        <taxon>Dikarya</taxon>
        <taxon>Basidiomycota</taxon>
        <taxon>Pucciniomycotina</taxon>
        <taxon>Pucciniomycetes</taxon>
        <taxon>Pucciniales</taxon>
        <taxon>Phakopsoraceae</taxon>
        <taxon>Phakopsora</taxon>
    </lineage>
</organism>
<feature type="compositionally biased region" description="Polar residues" evidence="1">
    <location>
        <begin position="35"/>
        <end position="61"/>
    </location>
</feature>
<feature type="chain" id="PRO_5043998455" evidence="3">
    <location>
        <begin position="26"/>
        <end position="416"/>
    </location>
</feature>
<gene>
    <name evidence="4" type="ORF">PPACK8108_LOCUS5971</name>
</gene>
<reference evidence="4" key="1">
    <citation type="submission" date="2022-06" db="EMBL/GenBank/DDBJ databases">
        <authorList>
            <consortium name="SYNGENTA / RWTH Aachen University"/>
        </authorList>
    </citation>
    <scope>NUCLEOTIDE SEQUENCE</scope>
</reference>
<keyword evidence="2" id="KW-0472">Membrane</keyword>
<dbReference type="AlphaFoldDB" id="A0AAV0ATB5"/>
<sequence length="416" mass="44889">MLVRSTTILCLISLLTLYQSNLIIAQVSDKDDDQSTNVRAFSKSSNSTSGWDPSNLQNPGTNPRIPKSISSSCQAYLARLNSNSKLKTCTAPLLNATAAFSNGPQSIKSDQLKTSYDSLCHGGSGCEPSLIHAILGHLAGNCTQELQSGETTVRALYDVLYILTPWYDLTHCLYHSQYRVSMCSQDPSTGSYCPSVIASAVVRGTSDSKGSDRMMSSKDFGRMVSSVLSGDKLVTQLGPSNPSSSNLNRRGQSDSKEHSPLVKNLLKIANFSTTNQSGNNLSTSSSTQTANLNHPNPEAYTSTYLAFLFLNPDLPEKALCTPCTQAVLASYIGFEQASPYVGGLAASGYLSGQVKLWQSVSQKCGHQFMESVNTDAGIMYSMTDTSLGNSNRMGTLQSLLIYPLIVLVSFRMIFIF</sequence>
<feature type="signal peptide" evidence="3">
    <location>
        <begin position="1"/>
        <end position="25"/>
    </location>
</feature>
<evidence type="ECO:0000256" key="2">
    <source>
        <dbReference type="SAM" id="Phobius"/>
    </source>
</evidence>
<feature type="region of interest" description="Disordered" evidence="1">
    <location>
        <begin position="235"/>
        <end position="259"/>
    </location>
</feature>
<accession>A0AAV0ATB5</accession>
<keyword evidence="2" id="KW-1133">Transmembrane helix</keyword>
<dbReference type="EMBL" id="CALTRL010001155">
    <property type="protein sequence ID" value="CAH7671214.1"/>
    <property type="molecule type" value="Genomic_DNA"/>
</dbReference>
<feature type="compositionally biased region" description="Low complexity" evidence="1">
    <location>
        <begin position="237"/>
        <end position="250"/>
    </location>
</feature>
<feature type="transmembrane region" description="Helical" evidence="2">
    <location>
        <begin position="396"/>
        <end position="414"/>
    </location>
</feature>